<sequence length="96" mass="10989">MAPYGCLDKRGVGVMGDNWDDYDEDDFEVCPRCMGDREVPCHCGGDLCICDNHGDAPCPTCHGEGEVTHERAERYLAEQRRFHEAMRKLWDKRDPV</sequence>
<dbReference type="EMBL" id="BMKB01000002">
    <property type="protein sequence ID" value="GGA45929.1"/>
    <property type="molecule type" value="Genomic_DNA"/>
</dbReference>
<organism evidence="1 2">
    <name type="scientific">Pelagibacterium lentulum</name>
    <dbReference type="NCBI Taxonomy" id="2029865"/>
    <lineage>
        <taxon>Bacteria</taxon>
        <taxon>Pseudomonadati</taxon>
        <taxon>Pseudomonadota</taxon>
        <taxon>Alphaproteobacteria</taxon>
        <taxon>Hyphomicrobiales</taxon>
        <taxon>Devosiaceae</taxon>
        <taxon>Pelagibacterium</taxon>
    </lineage>
</organism>
<evidence type="ECO:0000313" key="1">
    <source>
        <dbReference type="EMBL" id="GGA45929.1"/>
    </source>
</evidence>
<protein>
    <submittedName>
        <fullName evidence="1">Uncharacterized protein</fullName>
    </submittedName>
</protein>
<dbReference type="Proteomes" id="UP000596977">
    <property type="component" value="Unassembled WGS sequence"/>
</dbReference>
<gene>
    <name evidence="1" type="ORF">GCM10011499_14590</name>
</gene>
<accession>A0A916RCZ9</accession>
<keyword evidence="2" id="KW-1185">Reference proteome</keyword>
<reference evidence="1 2" key="1">
    <citation type="journal article" date="2014" name="Int. J. Syst. Evol. Microbiol.">
        <title>Complete genome sequence of Corynebacterium casei LMG S-19264T (=DSM 44701T), isolated from a smear-ripened cheese.</title>
        <authorList>
            <consortium name="US DOE Joint Genome Institute (JGI-PGF)"/>
            <person name="Walter F."/>
            <person name="Albersmeier A."/>
            <person name="Kalinowski J."/>
            <person name="Ruckert C."/>
        </authorList>
    </citation>
    <scope>NUCLEOTIDE SEQUENCE [LARGE SCALE GENOMIC DNA]</scope>
    <source>
        <strain evidence="1 2">CGMCC 1.15896</strain>
    </source>
</reference>
<proteinExistence type="predicted"/>
<comment type="caution">
    <text evidence="1">The sequence shown here is derived from an EMBL/GenBank/DDBJ whole genome shotgun (WGS) entry which is preliminary data.</text>
</comment>
<name>A0A916RCZ9_9HYPH</name>
<dbReference type="AlphaFoldDB" id="A0A916RCZ9"/>
<evidence type="ECO:0000313" key="2">
    <source>
        <dbReference type="Proteomes" id="UP000596977"/>
    </source>
</evidence>